<feature type="domain" description="O-acyltransferase WSD1-like N-terminal" evidence="12">
    <location>
        <begin position="16"/>
        <end position="286"/>
    </location>
</feature>
<dbReference type="GO" id="GO:0001666">
    <property type="term" value="P:response to hypoxia"/>
    <property type="evidence" value="ECO:0007669"/>
    <property type="project" value="TreeGrafter"/>
</dbReference>
<dbReference type="GO" id="GO:0051701">
    <property type="term" value="P:biological process involved in interaction with host"/>
    <property type="evidence" value="ECO:0007669"/>
    <property type="project" value="TreeGrafter"/>
</dbReference>
<evidence type="ECO:0000259" key="13">
    <source>
        <dbReference type="Pfam" id="PF06974"/>
    </source>
</evidence>
<evidence type="ECO:0000256" key="3">
    <source>
        <dbReference type="ARBA" id="ARBA00009587"/>
    </source>
</evidence>
<comment type="catalytic activity">
    <reaction evidence="10">
        <text>an acyl-CoA + a 1,2-diacyl-sn-glycerol = a triacyl-sn-glycerol + CoA</text>
        <dbReference type="Rhea" id="RHEA:10868"/>
        <dbReference type="ChEBI" id="CHEBI:17815"/>
        <dbReference type="ChEBI" id="CHEBI:57287"/>
        <dbReference type="ChEBI" id="CHEBI:58342"/>
        <dbReference type="ChEBI" id="CHEBI:64615"/>
        <dbReference type="EC" id="2.3.1.20"/>
    </reaction>
</comment>
<dbReference type="GO" id="GO:0071731">
    <property type="term" value="P:response to nitric oxide"/>
    <property type="evidence" value="ECO:0007669"/>
    <property type="project" value="TreeGrafter"/>
</dbReference>
<evidence type="ECO:0000256" key="7">
    <source>
        <dbReference type="ARBA" id="ARBA00022798"/>
    </source>
</evidence>
<evidence type="ECO:0000256" key="2">
    <source>
        <dbReference type="ARBA" id="ARBA00005189"/>
    </source>
</evidence>
<name>A0A0J6W1N0_9MYCO</name>
<dbReference type="InterPro" id="IPR045034">
    <property type="entry name" value="O-acyltransferase_WSD1-like"/>
</dbReference>
<evidence type="ECO:0000256" key="5">
    <source>
        <dbReference type="ARBA" id="ARBA00022516"/>
    </source>
</evidence>
<evidence type="ECO:0000256" key="11">
    <source>
        <dbReference type="SAM" id="MobiDB-lite"/>
    </source>
</evidence>
<dbReference type="GO" id="GO:0006071">
    <property type="term" value="P:glycerol metabolic process"/>
    <property type="evidence" value="ECO:0007669"/>
    <property type="project" value="UniProtKB-KW"/>
</dbReference>
<dbReference type="Pfam" id="PF06974">
    <property type="entry name" value="WS_DGAT_C"/>
    <property type="match status" value="1"/>
</dbReference>
<dbReference type="PANTHER" id="PTHR31650">
    <property type="entry name" value="O-ACYLTRANSFERASE (WSD1-LIKE) FAMILY PROTEIN"/>
    <property type="match status" value="1"/>
</dbReference>
<keyword evidence="8" id="KW-0443">Lipid metabolism</keyword>
<proteinExistence type="inferred from homology"/>
<protein>
    <recommendedName>
        <fullName evidence="4">diacylglycerol O-acyltransferase</fullName>
        <ecNumber evidence="4">2.3.1.20</ecNumber>
    </recommendedName>
</protein>
<comment type="similarity">
    <text evidence="3">Belongs to the long-chain O-acyltransferase family.</text>
</comment>
<keyword evidence="6 14" id="KW-0808">Transferase</keyword>
<evidence type="ECO:0000256" key="8">
    <source>
        <dbReference type="ARBA" id="ARBA00023098"/>
    </source>
</evidence>
<dbReference type="PATRIC" id="fig|1807.14.peg.2322"/>
<dbReference type="EC" id="2.3.1.20" evidence="4"/>
<dbReference type="GO" id="GO:0019432">
    <property type="term" value="P:triglyceride biosynthetic process"/>
    <property type="evidence" value="ECO:0007669"/>
    <property type="project" value="UniProtKB-UniPathway"/>
</dbReference>
<dbReference type="Gene3D" id="3.30.559.10">
    <property type="entry name" value="Chloramphenicol acetyltransferase-like domain"/>
    <property type="match status" value="1"/>
</dbReference>
<accession>A0A0J6W1N0</accession>
<keyword evidence="7" id="KW-0319">Glycerol metabolism</keyword>
<evidence type="ECO:0000256" key="4">
    <source>
        <dbReference type="ARBA" id="ARBA00013244"/>
    </source>
</evidence>
<dbReference type="InterPro" id="IPR004255">
    <property type="entry name" value="O-acyltransferase_WSD1_N"/>
</dbReference>
<dbReference type="SUPFAM" id="SSF52777">
    <property type="entry name" value="CoA-dependent acyltransferases"/>
    <property type="match status" value="1"/>
</dbReference>
<dbReference type="GO" id="GO:0005886">
    <property type="term" value="C:plasma membrane"/>
    <property type="evidence" value="ECO:0007669"/>
    <property type="project" value="TreeGrafter"/>
</dbReference>
<dbReference type="RefSeq" id="WP_048423180.1">
    <property type="nucleotide sequence ID" value="NZ_JYNU01000013.1"/>
</dbReference>
<sequence>MSGPPRITDWASAPRMNEIEALMWRSERPPAQSSTITAVMILDCTPDWERLVEAHRWATSAIPRSRQRVVEPLVPVGLPAWSVDEHFTLDHHLWRTGLPYGGSDGGGDGADLMSFAADFAMRPFDRTRPLWEAVLVDGLPGGRAAYVLKMHHSLTDGIGGIQLLSSVQSNTREHTPDKPMPANTVSGPSDRIRVTLDAATDGIGSWVGALTSVAQVGLESLRNPLAATGRALDYAGSLRRVLTPPVEGSPLLSDRTGQRWRFLTLECRLAELRSAAKAAGGSVNDAFVASLLGGLRRYHDAHGLELEQIPMAMPISLRREGDPEGGNKFTAAMFAAPLAQADPIARIQAIGHTTRSLRTEAALDAFSALAPALNRLPSAVAVAAGRLGARADLSASNVRGQTEPSYLAGARVERMFPFGPLPGVAIMASMISHVGVCCLGINVDGDAVPDTELLSECLAAGLDEVLGSGRPSGEL</sequence>
<evidence type="ECO:0000256" key="9">
    <source>
        <dbReference type="ARBA" id="ARBA00023315"/>
    </source>
</evidence>
<comment type="pathway">
    <text evidence="1">Glycerolipid metabolism; triacylglycerol biosynthesis.</text>
</comment>
<dbReference type="GO" id="GO:0004144">
    <property type="term" value="F:diacylglycerol O-acyltransferase activity"/>
    <property type="evidence" value="ECO:0007669"/>
    <property type="project" value="UniProtKB-EC"/>
</dbReference>
<comment type="caution">
    <text evidence="14">The sequence shown here is derived from an EMBL/GenBank/DDBJ whole genome shotgun (WGS) entry which is preliminary data.</text>
</comment>
<keyword evidence="9 14" id="KW-0012">Acyltransferase</keyword>
<evidence type="ECO:0000256" key="6">
    <source>
        <dbReference type="ARBA" id="ARBA00022679"/>
    </source>
</evidence>
<evidence type="ECO:0000313" key="14">
    <source>
        <dbReference type="EMBL" id="KMO76309.1"/>
    </source>
</evidence>
<dbReference type="InterPro" id="IPR009721">
    <property type="entry name" value="O-acyltransferase_WSD1_C"/>
</dbReference>
<evidence type="ECO:0000259" key="12">
    <source>
        <dbReference type="Pfam" id="PF03007"/>
    </source>
</evidence>
<keyword evidence="5" id="KW-0444">Lipid biosynthesis</keyword>
<gene>
    <name evidence="14" type="ORF">MOBUDSM44075_02301</name>
</gene>
<comment type="pathway">
    <text evidence="2">Lipid metabolism.</text>
</comment>
<organism evidence="14 15">
    <name type="scientific">Mycolicibacterium obuense</name>
    <dbReference type="NCBI Taxonomy" id="1807"/>
    <lineage>
        <taxon>Bacteria</taxon>
        <taxon>Bacillati</taxon>
        <taxon>Actinomycetota</taxon>
        <taxon>Actinomycetes</taxon>
        <taxon>Mycobacteriales</taxon>
        <taxon>Mycobacteriaceae</taxon>
        <taxon>Mycolicibacterium</taxon>
    </lineage>
</organism>
<evidence type="ECO:0000313" key="15">
    <source>
        <dbReference type="Proteomes" id="UP000036313"/>
    </source>
</evidence>
<evidence type="ECO:0000256" key="10">
    <source>
        <dbReference type="ARBA" id="ARBA00048109"/>
    </source>
</evidence>
<reference evidence="14 15" key="1">
    <citation type="journal article" date="2015" name="Genome Biol. Evol.">
        <title>Characterization of Three Mycobacterium spp. with Potential Use in Bioremediation by Genome Sequencing and Comparative Genomics.</title>
        <authorList>
            <person name="Das S."/>
            <person name="Pettersson B.M."/>
            <person name="Behra P.R."/>
            <person name="Ramesh M."/>
            <person name="Dasgupta S."/>
            <person name="Bhattacharya A."/>
            <person name="Kirsebom L.A."/>
        </authorList>
    </citation>
    <scope>NUCLEOTIDE SEQUENCE [LARGE SCALE GENOMIC DNA]</scope>
    <source>
        <strain evidence="14 15">DSM 44075</strain>
    </source>
</reference>
<feature type="domain" description="O-acyltransferase WSD1 C-terminal" evidence="13">
    <location>
        <begin position="326"/>
        <end position="464"/>
    </location>
</feature>
<dbReference type="AlphaFoldDB" id="A0A0J6W1N0"/>
<feature type="region of interest" description="Disordered" evidence="11">
    <location>
        <begin position="169"/>
        <end position="189"/>
    </location>
</feature>
<dbReference type="PANTHER" id="PTHR31650:SF1">
    <property type="entry name" value="WAX ESTER SYNTHASE_DIACYLGLYCEROL ACYLTRANSFERASE 4-RELATED"/>
    <property type="match status" value="1"/>
</dbReference>
<dbReference type="UniPathway" id="UPA00282"/>
<evidence type="ECO:0000256" key="1">
    <source>
        <dbReference type="ARBA" id="ARBA00004771"/>
    </source>
</evidence>
<dbReference type="Pfam" id="PF03007">
    <property type="entry name" value="WS_DGAT_cat"/>
    <property type="match status" value="1"/>
</dbReference>
<dbReference type="Proteomes" id="UP000036313">
    <property type="component" value="Unassembled WGS sequence"/>
</dbReference>
<dbReference type="EMBL" id="JYNU01000013">
    <property type="protein sequence ID" value="KMO76309.1"/>
    <property type="molecule type" value="Genomic_DNA"/>
</dbReference>
<dbReference type="InterPro" id="IPR023213">
    <property type="entry name" value="CAT-like_dom_sf"/>
</dbReference>